<evidence type="ECO:0000313" key="3">
    <source>
        <dbReference type="Proteomes" id="UP000299102"/>
    </source>
</evidence>
<feature type="region of interest" description="Disordered" evidence="1">
    <location>
        <begin position="155"/>
        <end position="203"/>
    </location>
</feature>
<keyword evidence="3" id="KW-1185">Reference proteome</keyword>
<evidence type="ECO:0000313" key="2">
    <source>
        <dbReference type="EMBL" id="GBP66844.1"/>
    </source>
</evidence>
<protein>
    <submittedName>
        <fullName evidence="2">Uncharacterized protein</fullName>
    </submittedName>
</protein>
<sequence>MSVDGLDCIGSTKKTEHLSIRHSNENAVMPESVTSVLHAVINNENEIVIYSDELGIGLAPMLSGYMNHRAYKEFLLKACPVDLTWRNVPSTHLQMRLQMSLRKRPSTCRPGELLVCGRYLTSADASAANPFLVGFWHSTKGFNTSARRLSTRLTTHQQAQPEEGNASKVQPSNFPLEPKNDNDADVHPTPPNNPSIQCKNVAL</sequence>
<comment type="caution">
    <text evidence="2">The sequence shown here is derived from an EMBL/GenBank/DDBJ whole genome shotgun (WGS) entry which is preliminary data.</text>
</comment>
<evidence type="ECO:0000256" key="1">
    <source>
        <dbReference type="SAM" id="MobiDB-lite"/>
    </source>
</evidence>
<name>A0A4C1XW36_EUMVA</name>
<gene>
    <name evidence="2" type="ORF">EVAR_98796_1</name>
</gene>
<accession>A0A4C1XW36</accession>
<dbReference type="EMBL" id="BGZK01000969">
    <property type="protein sequence ID" value="GBP66844.1"/>
    <property type="molecule type" value="Genomic_DNA"/>
</dbReference>
<organism evidence="2 3">
    <name type="scientific">Eumeta variegata</name>
    <name type="common">Bagworm moth</name>
    <name type="synonym">Eumeta japonica</name>
    <dbReference type="NCBI Taxonomy" id="151549"/>
    <lineage>
        <taxon>Eukaryota</taxon>
        <taxon>Metazoa</taxon>
        <taxon>Ecdysozoa</taxon>
        <taxon>Arthropoda</taxon>
        <taxon>Hexapoda</taxon>
        <taxon>Insecta</taxon>
        <taxon>Pterygota</taxon>
        <taxon>Neoptera</taxon>
        <taxon>Endopterygota</taxon>
        <taxon>Lepidoptera</taxon>
        <taxon>Glossata</taxon>
        <taxon>Ditrysia</taxon>
        <taxon>Tineoidea</taxon>
        <taxon>Psychidae</taxon>
        <taxon>Oiketicinae</taxon>
        <taxon>Eumeta</taxon>
    </lineage>
</organism>
<dbReference type="AlphaFoldDB" id="A0A4C1XW36"/>
<feature type="compositionally biased region" description="Polar residues" evidence="1">
    <location>
        <begin position="194"/>
        <end position="203"/>
    </location>
</feature>
<proteinExistence type="predicted"/>
<dbReference type="Proteomes" id="UP000299102">
    <property type="component" value="Unassembled WGS sequence"/>
</dbReference>
<reference evidence="2 3" key="1">
    <citation type="journal article" date="2019" name="Commun. Biol.">
        <title>The bagworm genome reveals a unique fibroin gene that provides high tensile strength.</title>
        <authorList>
            <person name="Kono N."/>
            <person name="Nakamura H."/>
            <person name="Ohtoshi R."/>
            <person name="Tomita M."/>
            <person name="Numata K."/>
            <person name="Arakawa K."/>
        </authorList>
    </citation>
    <scope>NUCLEOTIDE SEQUENCE [LARGE SCALE GENOMIC DNA]</scope>
</reference>